<dbReference type="PANTHER" id="PTHR43175">
    <property type="entry name" value="CARBONIC ANHYDRASE"/>
    <property type="match status" value="1"/>
</dbReference>
<evidence type="ECO:0000256" key="6">
    <source>
        <dbReference type="PIRSR" id="PIRSR601765-1"/>
    </source>
</evidence>
<dbReference type="InterPro" id="IPR001765">
    <property type="entry name" value="Carbonic_anhydrase"/>
</dbReference>
<keyword evidence="4 6" id="KW-0862">Zinc</keyword>
<sequence length="193" mass="21479">MTLLENILTHNETFVQKQEYEPFSTTKFPNKKLLIVTCMDTRLLTLLPQALGLQNGDAKIIKNAGAVISHPFGSMMRSIILGIYELQVEEICVIGHEDCGMADLQADPLLEKVKQQGIDSTCIRTLQQAGIDLSTWLTGFRNVQESVQHSVEMIRQHPLLPSYVPVHGLVIHPKTGNLEVVVEGYSYAHTTSP</sequence>
<accession>A0A2A8H9G2</accession>
<name>A0A2A8H9G2_9BACI</name>
<protein>
    <recommendedName>
        <fullName evidence="2">carbonic anhydrase</fullName>
        <ecNumber evidence="2">4.2.1.1</ecNumber>
    </recommendedName>
</protein>
<feature type="binding site" evidence="6">
    <location>
        <position position="96"/>
    </location>
    <ligand>
        <name>Zn(2+)</name>
        <dbReference type="ChEBI" id="CHEBI:29105"/>
    </ligand>
</feature>
<evidence type="ECO:0000313" key="7">
    <source>
        <dbReference type="EMBL" id="PEP97004.1"/>
    </source>
</evidence>
<feature type="binding site" evidence="6">
    <location>
        <position position="99"/>
    </location>
    <ligand>
        <name>Zn(2+)</name>
        <dbReference type="ChEBI" id="CHEBI:29105"/>
    </ligand>
</feature>
<dbReference type="AlphaFoldDB" id="A0A2A8H9G2"/>
<dbReference type="CDD" id="cd03379">
    <property type="entry name" value="beta_CA_cladeD"/>
    <property type="match status" value="1"/>
</dbReference>
<dbReference type="Proteomes" id="UP000220841">
    <property type="component" value="Unassembled WGS sequence"/>
</dbReference>
<dbReference type="GO" id="GO:0008270">
    <property type="term" value="F:zinc ion binding"/>
    <property type="evidence" value="ECO:0007669"/>
    <property type="project" value="InterPro"/>
</dbReference>
<dbReference type="GO" id="GO:0004089">
    <property type="term" value="F:carbonate dehydratase activity"/>
    <property type="evidence" value="ECO:0007669"/>
    <property type="project" value="UniProtKB-EC"/>
</dbReference>
<organism evidence="7 8">
    <name type="scientific">Bacillus toyonensis</name>
    <dbReference type="NCBI Taxonomy" id="155322"/>
    <lineage>
        <taxon>Bacteria</taxon>
        <taxon>Bacillati</taxon>
        <taxon>Bacillota</taxon>
        <taxon>Bacilli</taxon>
        <taxon>Bacillales</taxon>
        <taxon>Bacillaceae</taxon>
        <taxon>Bacillus</taxon>
        <taxon>Bacillus cereus group</taxon>
    </lineage>
</organism>
<dbReference type="SMART" id="SM00947">
    <property type="entry name" value="Pro_CA"/>
    <property type="match status" value="1"/>
</dbReference>
<gene>
    <name evidence="7" type="ORF">CN585_24655</name>
</gene>
<dbReference type="EMBL" id="NUBY01000174">
    <property type="protein sequence ID" value="PEP97004.1"/>
    <property type="molecule type" value="Genomic_DNA"/>
</dbReference>
<evidence type="ECO:0000256" key="4">
    <source>
        <dbReference type="ARBA" id="ARBA00022833"/>
    </source>
</evidence>
<evidence type="ECO:0000256" key="1">
    <source>
        <dbReference type="ARBA" id="ARBA00006217"/>
    </source>
</evidence>
<evidence type="ECO:0000256" key="2">
    <source>
        <dbReference type="ARBA" id="ARBA00012925"/>
    </source>
</evidence>
<dbReference type="PANTHER" id="PTHR43175:SF3">
    <property type="entry name" value="CARBON DISULFIDE HYDROLASE"/>
    <property type="match status" value="1"/>
</dbReference>
<comment type="catalytic activity">
    <reaction evidence="5">
        <text>hydrogencarbonate + H(+) = CO2 + H2O</text>
        <dbReference type="Rhea" id="RHEA:10748"/>
        <dbReference type="ChEBI" id="CHEBI:15377"/>
        <dbReference type="ChEBI" id="CHEBI:15378"/>
        <dbReference type="ChEBI" id="CHEBI:16526"/>
        <dbReference type="ChEBI" id="CHEBI:17544"/>
        <dbReference type="EC" id="4.2.1.1"/>
    </reaction>
</comment>
<dbReference type="SUPFAM" id="SSF53056">
    <property type="entry name" value="beta-carbonic anhydrase, cab"/>
    <property type="match status" value="1"/>
</dbReference>
<feature type="binding site" evidence="6">
    <location>
        <position position="38"/>
    </location>
    <ligand>
        <name>Zn(2+)</name>
        <dbReference type="ChEBI" id="CHEBI:29105"/>
    </ligand>
</feature>
<dbReference type="Pfam" id="PF00484">
    <property type="entry name" value="Pro_CA"/>
    <property type="match status" value="1"/>
</dbReference>
<dbReference type="InterPro" id="IPR036874">
    <property type="entry name" value="Carbonic_anhydrase_sf"/>
</dbReference>
<keyword evidence="3 6" id="KW-0479">Metal-binding</keyword>
<reference evidence="7 8" key="1">
    <citation type="submission" date="2017-09" db="EMBL/GenBank/DDBJ databases">
        <title>Large-scale bioinformatics analysis of Bacillus genomes uncovers conserved roles of natural products in bacterial physiology.</title>
        <authorList>
            <consortium name="Agbiome Team Llc"/>
            <person name="Bleich R.M."/>
            <person name="Grubbs K.J."/>
            <person name="Santa Maria K.C."/>
            <person name="Allen S.E."/>
            <person name="Farag S."/>
            <person name="Shank E.A."/>
            <person name="Bowers A."/>
        </authorList>
    </citation>
    <scope>NUCLEOTIDE SEQUENCE [LARGE SCALE GENOMIC DNA]</scope>
    <source>
        <strain evidence="7 8">AFS021349</strain>
    </source>
</reference>
<feature type="binding site" evidence="6">
    <location>
        <position position="40"/>
    </location>
    <ligand>
        <name>Zn(2+)</name>
        <dbReference type="ChEBI" id="CHEBI:29105"/>
    </ligand>
</feature>
<comment type="cofactor">
    <cofactor evidence="6">
        <name>Zn(2+)</name>
        <dbReference type="ChEBI" id="CHEBI:29105"/>
    </cofactor>
    <text evidence="6">Binds 1 zinc ion per subunit.</text>
</comment>
<evidence type="ECO:0000256" key="3">
    <source>
        <dbReference type="ARBA" id="ARBA00022723"/>
    </source>
</evidence>
<evidence type="ECO:0000256" key="5">
    <source>
        <dbReference type="ARBA" id="ARBA00048348"/>
    </source>
</evidence>
<dbReference type="EC" id="4.2.1.1" evidence="2"/>
<comment type="similarity">
    <text evidence="1">Belongs to the beta-class carbonic anhydrase family.</text>
</comment>
<proteinExistence type="inferred from homology"/>
<dbReference type="Gene3D" id="3.40.1050.10">
    <property type="entry name" value="Carbonic anhydrase"/>
    <property type="match status" value="1"/>
</dbReference>
<dbReference type="RefSeq" id="WP_098227398.1">
    <property type="nucleotide sequence ID" value="NZ_NUBY01000174.1"/>
</dbReference>
<evidence type="ECO:0000313" key="8">
    <source>
        <dbReference type="Proteomes" id="UP000220841"/>
    </source>
</evidence>
<comment type="caution">
    <text evidence="7">The sequence shown here is derived from an EMBL/GenBank/DDBJ whole genome shotgun (WGS) entry which is preliminary data.</text>
</comment>